<feature type="region of interest" description="Disordered" evidence="3">
    <location>
        <begin position="349"/>
        <end position="370"/>
    </location>
</feature>
<accession>C1E9M3</accession>
<dbReference type="Proteomes" id="UP000002009">
    <property type="component" value="Chromosome 7"/>
</dbReference>
<dbReference type="Gene3D" id="2.60.120.310">
    <property type="entry name" value="Copper type II, ascorbate-dependent monooxygenase, N-terminal domain"/>
    <property type="match status" value="1"/>
</dbReference>
<evidence type="ECO:0000313" key="7">
    <source>
        <dbReference type="Proteomes" id="UP000002009"/>
    </source>
</evidence>
<dbReference type="GeneID" id="8244737"/>
<dbReference type="Pfam" id="PF01082">
    <property type="entry name" value="Cu2_monooxygen"/>
    <property type="match status" value="1"/>
</dbReference>
<proteinExistence type="predicted"/>
<evidence type="ECO:0000259" key="5">
    <source>
        <dbReference type="Pfam" id="PF03712"/>
    </source>
</evidence>
<protein>
    <submittedName>
        <fullName evidence="6">Copper type II ascorbate-dependent monooxygenase</fullName>
    </submittedName>
</protein>
<gene>
    <name evidence="6" type="ORF">MICPUN_50858</name>
</gene>
<keyword evidence="6" id="KW-0560">Oxidoreductase</keyword>
<keyword evidence="1" id="KW-1015">Disulfide bond</keyword>
<sequence>MAHVHAIDAETERWSMLLPAISADHRVFGKPRGNGKRAGPDQRLGFACHRRAIPRALDEPLSIVGFEPVTTRPEATHHITAFGCDAGAESLPETFFGATCAVWAFAVNKENAGPGGKKAPCRVMIYAYDKGASGFRTPEGTAVKVGKGTGITHVVYQVHYLVPMEEAVPINPWADSSGIVFEIARGEAHRSRPKSLGVMAAMHTRMQLPTGEAKLPFSYTVGPFRDRLAPDFEAGAGEVTLVAAHLHGHHMLKRYETGLIRGGKQEPFGVIPAYRGYGPDQSFHPLPLGVDNAGASVTMGPDDVMYITCTFDTSDAGGDWVDYGVAHGAEMCGQILYYHPFASKAEAGGDGGAGRLVRPEPTSGEDRDNDLYNVFFNQTDILTEGVEQDMVEGAAHALAGASQFIVN</sequence>
<dbReference type="InterPro" id="IPR036939">
    <property type="entry name" value="Cu2_ascorb_mOase_N_sf"/>
</dbReference>
<reference evidence="6 7" key="1">
    <citation type="journal article" date="2009" name="Science">
        <title>Green evolution and dynamic adaptations revealed by genomes of the marine picoeukaryotes Micromonas.</title>
        <authorList>
            <person name="Worden A.Z."/>
            <person name="Lee J.H."/>
            <person name="Mock T."/>
            <person name="Rouze P."/>
            <person name="Simmons M.P."/>
            <person name="Aerts A.L."/>
            <person name="Allen A.E."/>
            <person name="Cuvelier M.L."/>
            <person name="Derelle E."/>
            <person name="Everett M.V."/>
            <person name="Foulon E."/>
            <person name="Grimwood J."/>
            <person name="Gundlach H."/>
            <person name="Henrissat B."/>
            <person name="Napoli C."/>
            <person name="McDonald S.M."/>
            <person name="Parker M.S."/>
            <person name="Rombauts S."/>
            <person name="Salamov A."/>
            <person name="Von Dassow P."/>
            <person name="Badger J.H."/>
            <person name="Coutinho P.M."/>
            <person name="Demir E."/>
            <person name="Dubchak I."/>
            <person name="Gentemann C."/>
            <person name="Eikrem W."/>
            <person name="Gready J.E."/>
            <person name="John U."/>
            <person name="Lanier W."/>
            <person name="Lindquist E.A."/>
            <person name="Lucas S."/>
            <person name="Mayer K.F."/>
            <person name="Moreau H."/>
            <person name="Not F."/>
            <person name="Otillar R."/>
            <person name="Panaud O."/>
            <person name="Pangilinan J."/>
            <person name="Paulsen I."/>
            <person name="Piegu B."/>
            <person name="Poliakov A."/>
            <person name="Robbens S."/>
            <person name="Schmutz J."/>
            <person name="Toulza E."/>
            <person name="Wyss T."/>
            <person name="Zelensky A."/>
            <person name="Zhou K."/>
            <person name="Armbrust E.V."/>
            <person name="Bhattacharya D."/>
            <person name="Goodenough U.W."/>
            <person name="Van de Peer Y."/>
            <person name="Grigoriev I.V."/>
        </authorList>
    </citation>
    <scope>NUCLEOTIDE SEQUENCE [LARGE SCALE GENOMIC DNA]</scope>
    <source>
        <strain evidence="7">RCC299 / NOUM17</strain>
    </source>
</reference>
<dbReference type="InterPro" id="IPR000323">
    <property type="entry name" value="Cu2_ascorb_mOase_N"/>
</dbReference>
<evidence type="ECO:0000256" key="1">
    <source>
        <dbReference type="ARBA" id="ARBA00023157"/>
    </source>
</evidence>
<dbReference type="RefSeq" id="XP_002503802.1">
    <property type="nucleotide sequence ID" value="XM_002503756.1"/>
</dbReference>
<dbReference type="InParanoid" id="C1E9M3"/>
<dbReference type="InterPro" id="IPR024548">
    <property type="entry name" value="Cu2_monoox_C"/>
</dbReference>
<dbReference type="KEGG" id="mis:MICPUN_50858"/>
<keyword evidence="6" id="KW-0503">Monooxygenase</keyword>
<dbReference type="PANTHER" id="PTHR10157:SF23">
    <property type="entry name" value="MOXD1 HOMOLOG 1"/>
    <property type="match status" value="1"/>
</dbReference>
<dbReference type="InterPro" id="IPR000945">
    <property type="entry name" value="DBH-like"/>
</dbReference>
<dbReference type="PANTHER" id="PTHR10157">
    <property type="entry name" value="DOPAMINE BETA HYDROXYLASE RELATED"/>
    <property type="match status" value="1"/>
</dbReference>
<dbReference type="Gene3D" id="2.60.120.230">
    <property type="match status" value="1"/>
</dbReference>
<keyword evidence="7" id="KW-1185">Reference proteome</keyword>
<dbReference type="InterPro" id="IPR014784">
    <property type="entry name" value="Cu2_ascorb_mOase-like_C"/>
</dbReference>
<evidence type="ECO:0000256" key="3">
    <source>
        <dbReference type="SAM" id="MobiDB-lite"/>
    </source>
</evidence>
<feature type="domain" description="Copper type II ascorbate-dependent monooxygenase C-terminal" evidence="5">
    <location>
        <begin position="239"/>
        <end position="340"/>
    </location>
</feature>
<dbReference type="EMBL" id="CP001328">
    <property type="protein sequence ID" value="ACO65060.1"/>
    <property type="molecule type" value="Genomic_DNA"/>
</dbReference>
<dbReference type="InterPro" id="IPR008977">
    <property type="entry name" value="PHM/PNGase_F_dom_sf"/>
</dbReference>
<dbReference type="GO" id="GO:0004500">
    <property type="term" value="F:dopamine beta-monooxygenase activity"/>
    <property type="evidence" value="ECO:0007669"/>
    <property type="project" value="InterPro"/>
</dbReference>
<keyword evidence="2" id="KW-0325">Glycoprotein</keyword>
<evidence type="ECO:0000313" key="6">
    <source>
        <dbReference type="EMBL" id="ACO65060.1"/>
    </source>
</evidence>
<evidence type="ECO:0000259" key="4">
    <source>
        <dbReference type="Pfam" id="PF01082"/>
    </source>
</evidence>
<dbReference type="GO" id="GO:0005507">
    <property type="term" value="F:copper ion binding"/>
    <property type="evidence" value="ECO:0007669"/>
    <property type="project" value="InterPro"/>
</dbReference>
<name>C1E9M3_MICCC</name>
<dbReference type="eggNOG" id="KOG3568">
    <property type="taxonomic scope" value="Eukaryota"/>
</dbReference>
<dbReference type="Pfam" id="PF03712">
    <property type="entry name" value="Cu2_monoox_C"/>
    <property type="match status" value="1"/>
</dbReference>
<evidence type="ECO:0000256" key="2">
    <source>
        <dbReference type="ARBA" id="ARBA00023180"/>
    </source>
</evidence>
<dbReference type="AlphaFoldDB" id="C1E9M3"/>
<feature type="domain" description="Copper type II ascorbate-dependent monooxygenase N-terminal" evidence="4">
    <location>
        <begin position="40"/>
        <end position="164"/>
    </location>
</feature>
<dbReference type="OrthoDB" id="10044505at2759"/>
<dbReference type="SUPFAM" id="SSF49742">
    <property type="entry name" value="PHM/PNGase F"/>
    <property type="match status" value="2"/>
</dbReference>
<organism evidence="6 7">
    <name type="scientific">Micromonas commoda (strain RCC299 / NOUM17 / CCMP2709)</name>
    <name type="common">Picoplanktonic green alga</name>
    <dbReference type="NCBI Taxonomy" id="296587"/>
    <lineage>
        <taxon>Eukaryota</taxon>
        <taxon>Viridiplantae</taxon>
        <taxon>Chlorophyta</taxon>
        <taxon>Mamiellophyceae</taxon>
        <taxon>Mamiellales</taxon>
        <taxon>Mamiellaceae</taxon>
        <taxon>Micromonas</taxon>
    </lineage>
</organism>